<gene>
    <name evidence="1" type="ORF">MB27_13385</name>
</gene>
<accession>A0A0A6XAG0</accession>
<protein>
    <submittedName>
        <fullName evidence="1">Uncharacterized protein</fullName>
    </submittedName>
</protein>
<comment type="caution">
    <text evidence="1">The sequence shown here is derived from an EMBL/GenBank/DDBJ whole genome shotgun (WGS) entry which is preliminary data.</text>
</comment>
<dbReference type="AlphaFoldDB" id="A0A0A6XAG0"/>
<keyword evidence="2" id="KW-1185">Reference proteome</keyword>
<dbReference type="Proteomes" id="UP000054537">
    <property type="component" value="Unassembled WGS sequence"/>
</dbReference>
<name>A0A0A6XAG0_ACTUT</name>
<sequence length="94" mass="10510">MVVCVNHGDDGAKTRGDFYINRAPDWSVARYSEHFVVNGVENYQTMFGAVTRTGRYCCSYVTRNRGTKIKNRVKIYTASGAVHMTVDSPTITVP</sequence>
<proteinExistence type="predicted"/>
<evidence type="ECO:0000313" key="1">
    <source>
        <dbReference type="EMBL" id="KHD77092.1"/>
    </source>
</evidence>
<organism evidence="1 2">
    <name type="scientific">Actinoplanes utahensis</name>
    <dbReference type="NCBI Taxonomy" id="1869"/>
    <lineage>
        <taxon>Bacteria</taxon>
        <taxon>Bacillati</taxon>
        <taxon>Actinomycetota</taxon>
        <taxon>Actinomycetes</taxon>
        <taxon>Micromonosporales</taxon>
        <taxon>Micromonosporaceae</taxon>
        <taxon>Actinoplanes</taxon>
    </lineage>
</organism>
<dbReference type="EMBL" id="JRTT01000013">
    <property type="protein sequence ID" value="KHD77092.1"/>
    <property type="molecule type" value="Genomic_DNA"/>
</dbReference>
<reference evidence="1 2" key="1">
    <citation type="submission" date="2014-10" db="EMBL/GenBank/DDBJ databases">
        <title>Draft genome sequence of Actinoplanes utahensis NRRL 12052.</title>
        <authorList>
            <person name="Velasco-Bucheli B."/>
            <person name="del Cerro C."/>
            <person name="Hormigo D."/>
            <person name="Garcia J.L."/>
            <person name="Acebal C."/>
            <person name="Arroyo M."/>
            <person name="de la Mata I."/>
        </authorList>
    </citation>
    <scope>NUCLEOTIDE SEQUENCE [LARGE SCALE GENOMIC DNA]</scope>
    <source>
        <strain evidence="1 2">NRRL 12052</strain>
    </source>
</reference>
<evidence type="ECO:0000313" key="2">
    <source>
        <dbReference type="Proteomes" id="UP000054537"/>
    </source>
</evidence>